<evidence type="ECO:0000313" key="3">
    <source>
        <dbReference type="Proteomes" id="UP000574390"/>
    </source>
</evidence>
<dbReference type="AlphaFoldDB" id="A0A7J6Q588"/>
<dbReference type="InterPro" id="IPR010998">
    <property type="entry name" value="Integrase_recombinase_N"/>
</dbReference>
<accession>A0A7J6Q588</accession>
<feature type="non-terminal residue" evidence="2">
    <location>
        <position position="139"/>
    </location>
</feature>
<gene>
    <name evidence="2" type="ORF">FOZ62_019944</name>
</gene>
<dbReference type="Gene3D" id="1.10.150.130">
    <property type="match status" value="1"/>
</dbReference>
<feature type="non-terminal residue" evidence="2">
    <location>
        <position position="1"/>
    </location>
</feature>
<organism evidence="2 3">
    <name type="scientific">Perkinsus olseni</name>
    <name type="common">Perkinsus atlanticus</name>
    <dbReference type="NCBI Taxonomy" id="32597"/>
    <lineage>
        <taxon>Eukaryota</taxon>
        <taxon>Sar</taxon>
        <taxon>Alveolata</taxon>
        <taxon>Perkinsozoa</taxon>
        <taxon>Perkinsea</taxon>
        <taxon>Perkinsida</taxon>
        <taxon>Perkinsidae</taxon>
        <taxon>Perkinsus</taxon>
    </lineage>
</organism>
<keyword evidence="1" id="KW-0238">DNA-binding</keyword>
<dbReference type="GO" id="GO:0003677">
    <property type="term" value="F:DNA binding"/>
    <property type="evidence" value="ECO:0007669"/>
    <property type="project" value="UniProtKB-KW"/>
</dbReference>
<dbReference type="EMBL" id="JABANM010031998">
    <property type="protein sequence ID" value="KAF4703659.1"/>
    <property type="molecule type" value="Genomic_DNA"/>
</dbReference>
<proteinExistence type="predicted"/>
<comment type="caution">
    <text evidence="2">The sequence shown here is derived from an EMBL/GenBank/DDBJ whole genome shotgun (WGS) entry which is preliminary data.</text>
</comment>
<dbReference type="Proteomes" id="UP000574390">
    <property type="component" value="Unassembled WGS sequence"/>
</dbReference>
<evidence type="ECO:0000256" key="1">
    <source>
        <dbReference type="ARBA" id="ARBA00023125"/>
    </source>
</evidence>
<evidence type="ECO:0000313" key="2">
    <source>
        <dbReference type="EMBL" id="KAF4703659.1"/>
    </source>
</evidence>
<reference evidence="2 3" key="1">
    <citation type="submission" date="2020-04" db="EMBL/GenBank/DDBJ databases">
        <title>Perkinsus olseni comparative genomics.</title>
        <authorList>
            <person name="Bogema D.R."/>
        </authorList>
    </citation>
    <scope>NUCLEOTIDE SEQUENCE [LARGE SCALE GENOMIC DNA]</scope>
    <source>
        <strain evidence="2">ATCC PRA-205</strain>
    </source>
</reference>
<name>A0A7J6Q588_PEROL</name>
<sequence length="139" mass="15416">VSIFSQDNMTSLTQTRLLQLLQQEPPEGSAEAALCNKRFRDWSIKPSTQASYSTPVRWYRLVATFPVTGPKLETYIRLLTSAGTLKSSTIRSYISAVRTFAVNDGQAPLPPEEEARVTRALSAADHMVPNKNPPKRAPL</sequence>
<protein>
    <submittedName>
        <fullName evidence="2">Uncharacterized protein</fullName>
    </submittedName>
</protein>